<protein>
    <submittedName>
        <fullName evidence="5">MarR family transcriptional regulator</fullName>
    </submittedName>
</protein>
<dbReference type="Gene3D" id="1.10.10.10">
    <property type="entry name" value="Winged helix-like DNA-binding domain superfamily/Winged helix DNA-binding domain"/>
    <property type="match status" value="1"/>
</dbReference>
<sequence>MSEELRTSFAKFREAMWVINDYIVRVMAEEEALKGYSQQQLETLRIIRENPNISQNTIASTQGVFKTAISNRIKKLEADGLVVIQPGEDMRKKSISLTEKGMNLLDKAEDVVYSKLDQLLENHFTKEEVIYFTKQLDKTVQLLKDE</sequence>
<keyword evidence="1" id="KW-0805">Transcription regulation</keyword>
<keyword evidence="2" id="KW-0238">DNA-binding</keyword>
<accession>A0A4Z0H4M6</accession>
<dbReference type="PANTHER" id="PTHR42756:SF1">
    <property type="entry name" value="TRANSCRIPTIONAL REPRESSOR OF EMRAB OPERON"/>
    <property type="match status" value="1"/>
</dbReference>
<dbReference type="Proteomes" id="UP000297982">
    <property type="component" value="Unassembled WGS sequence"/>
</dbReference>
<evidence type="ECO:0000256" key="2">
    <source>
        <dbReference type="ARBA" id="ARBA00023125"/>
    </source>
</evidence>
<dbReference type="Pfam" id="PF01047">
    <property type="entry name" value="MarR"/>
    <property type="match status" value="1"/>
</dbReference>
<evidence type="ECO:0000313" key="5">
    <source>
        <dbReference type="EMBL" id="TGB04874.1"/>
    </source>
</evidence>
<dbReference type="SUPFAM" id="SSF46785">
    <property type="entry name" value="Winged helix' DNA-binding domain"/>
    <property type="match status" value="1"/>
</dbReference>
<organism evidence="5 6">
    <name type="scientific">Halobacillus salinus</name>
    <dbReference type="NCBI Taxonomy" id="192814"/>
    <lineage>
        <taxon>Bacteria</taxon>
        <taxon>Bacillati</taxon>
        <taxon>Bacillota</taxon>
        <taxon>Bacilli</taxon>
        <taxon>Bacillales</taxon>
        <taxon>Bacillaceae</taxon>
        <taxon>Halobacillus</taxon>
    </lineage>
</organism>
<dbReference type="PROSITE" id="PS50995">
    <property type="entry name" value="HTH_MARR_2"/>
    <property type="match status" value="1"/>
</dbReference>
<name>A0A4Z0H4M6_9BACI</name>
<dbReference type="EMBL" id="SRJC01000001">
    <property type="protein sequence ID" value="TGB04874.1"/>
    <property type="molecule type" value="Genomic_DNA"/>
</dbReference>
<gene>
    <name evidence="5" type="ORF">E4663_07730</name>
</gene>
<feature type="domain" description="HTH marR-type" evidence="4">
    <location>
        <begin position="1"/>
        <end position="141"/>
    </location>
</feature>
<dbReference type="RefSeq" id="WP_135327161.1">
    <property type="nucleotide sequence ID" value="NZ_SRJC01000001.1"/>
</dbReference>
<dbReference type="SMART" id="SM00347">
    <property type="entry name" value="HTH_MARR"/>
    <property type="match status" value="1"/>
</dbReference>
<dbReference type="AlphaFoldDB" id="A0A4Z0H4M6"/>
<dbReference type="PANTHER" id="PTHR42756">
    <property type="entry name" value="TRANSCRIPTIONAL REGULATOR, MARR"/>
    <property type="match status" value="1"/>
</dbReference>
<comment type="caution">
    <text evidence="5">The sequence shown here is derived from an EMBL/GenBank/DDBJ whole genome shotgun (WGS) entry which is preliminary data.</text>
</comment>
<evidence type="ECO:0000259" key="4">
    <source>
        <dbReference type="PROSITE" id="PS50995"/>
    </source>
</evidence>
<evidence type="ECO:0000256" key="3">
    <source>
        <dbReference type="ARBA" id="ARBA00023163"/>
    </source>
</evidence>
<dbReference type="InterPro" id="IPR036388">
    <property type="entry name" value="WH-like_DNA-bd_sf"/>
</dbReference>
<reference evidence="5 6" key="1">
    <citation type="journal article" date="2003" name="Int. J. Syst. Evol. Microbiol.">
        <title>Halobacillus salinus sp. nov., isolated from a salt lake on the coast of the East Sea in Korea.</title>
        <authorList>
            <person name="Yoon J.H."/>
            <person name="Kang K.H."/>
            <person name="Park Y.H."/>
        </authorList>
    </citation>
    <scope>NUCLEOTIDE SEQUENCE [LARGE SCALE GENOMIC DNA]</scope>
    <source>
        <strain evidence="5 6">HSL-3</strain>
    </source>
</reference>
<keyword evidence="6" id="KW-1185">Reference proteome</keyword>
<dbReference type="GO" id="GO:0003700">
    <property type="term" value="F:DNA-binding transcription factor activity"/>
    <property type="evidence" value="ECO:0007669"/>
    <property type="project" value="InterPro"/>
</dbReference>
<keyword evidence="3" id="KW-0804">Transcription</keyword>
<evidence type="ECO:0000313" key="6">
    <source>
        <dbReference type="Proteomes" id="UP000297982"/>
    </source>
</evidence>
<dbReference type="GO" id="GO:0003677">
    <property type="term" value="F:DNA binding"/>
    <property type="evidence" value="ECO:0007669"/>
    <property type="project" value="UniProtKB-KW"/>
</dbReference>
<dbReference type="InterPro" id="IPR000835">
    <property type="entry name" value="HTH_MarR-typ"/>
</dbReference>
<dbReference type="STRING" id="192814.GCA_900166575_01901"/>
<evidence type="ECO:0000256" key="1">
    <source>
        <dbReference type="ARBA" id="ARBA00023015"/>
    </source>
</evidence>
<dbReference type="InterPro" id="IPR036390">
    <property type="entry name" value="WH_DNA-bd_sf"/>
</dbReference>
<proteinExistence type="predicted"/>